<evidence type="ECO:0000313" key="8">
    <source>
        <dbReference type="EMBL" id="KAE9544658.1"/>
    </source>
</evidence>
<dbReference type="AlphaFoldDB" id="A0A6G0U6A8"/>
<evidence type="ECO:0000259" key="7">
    <source>
        <dbReference type="PROSITE" id="PS50105"/>
    </source>
</evidence>
<dbReference type="Gene3D" id="1.10.150.50">
    <property type="entry name" value="Transcription Factor, Ets-1"/>
    <property type="match status" value="2"/>
</dbReference>
<dbReference type="GO" id="GO:0035591">
    <property type="term" value="F:signaling adaptor activity"/>
    <property type="evidence" value="ECO:0007669"/>
    <property type="project" value="InterPro"/>
</dbReference>
<dbReference type="OrthoDB" id="202764at2759"/>
<proteinExistence type="predicted"/>
<dbReference type="PANTHER" id="PTHR22998:SF1">
    <property type="entry name" value="NAD(+) HYDROLASE SARM1"/>
    <property type="match status" value="1"/>
</dbReference>
<evidence type="ECO:0000256" key="2">
    <source>
        <dbReference type="ARBA" id="ARBA00022490"/>
    </source>
</evidence>
<dbReference type="GO" id="GO:0005737">
    <property type="term" value="C:cytoplasm"/>
    <property type="evidence" value="ECO:0007669"/>
    <property type="project" value="UniProtKB-SubCell"/>
</dbReference>
<dbReference type="Pfam" id="PF13676">
    <property type="entry name" value="TIR_2"/>
    <property type="match status" value="1"/>
</dbReference>
<accession>A0A6G0U6A8</accession>
<evidence type="ECO:0000256" key="1">
    <source>
        <dbReference type="ARBA" id="ARBA00004496"/>
    </source>
</evidence>
<dbReference type="PROSITE" id="PS50104">
    <property type="entry name" value="TIR"/>
    <property type="match status" value="1"/>
</dbReference>
<dbReference type="GO" id="GO:0003953">
    <property type="term" value="F:NAD+ nucleosidase activity"/>
    <property type="evidence" value="ECO:0007669"/>
    <property type="project" value="InterPro"/>
</dbReference>
<keyword evidence="9" id="KW-1185">Reference proteome</keyword>
<keyword evidence="2" id="KW-0963">Cytoplasm</keyword>
<dbReference type="PROSITE" id="PS50105">
    <property type="entry name" value="SAM_DOMAIN"/>
    <property type="match status" value="1"/>
</dbReference>
<protein>
    <recommendedName>
        <fullName evidence="10">SAM domain-containing protein</fullName>
    </recommendedName>
</protein>
<reference evidence="8 9" key="1">
    <citation type="submission" date="2019-08" db="EMBL/GenBank/DDBJ databases">
        <title>The genome of the soybean aphid Biotype 1, its phylome, world population structure and adaptation to the North American continent.</title>
        <authorList>
            <person name="Giordano R."/>
            <person name="Donthu R.K."/>
            <person name="Hernandez A.G."/>
            <person name="Wright C.L."/>
            <person name="Zimin A.V."/>
        </authorList>
    </citation>
    <scope>NUCLEOTIDE SEQUENCE [LARGE SCALE GENOMIC DNA]</scope>
    <source>
        <tissue evidence="8">Whole aphids</tissue>
    </source>
</reference>
<comment type="caution">
    <text evidence="8">The sequence shown here is derived from an EMBL/GenBank/DDBJ whole genome shotgun (WGS) entry which is preliminary data.</text>
</comment>
<dbReference type="Proteomes" id="UP000475862">
    <property type="component" value="Unassembled WGS sequence"/>
</dbReference>
<organism evidence="8 9">
    <name type="scientific">Aphis glycines</name>
    <name type="common">Soybean aphid</name>
    <dbReference type="NCBI Taxonomy" id="307491"/>
    <lineage>
        <taxon>Eukaryota</taxon>
        <taxon>Metazoa</taxon>
        <taxon>Ecdysozoa</taxon>
        <taxon>Arthropoda</taxon>
        <taxon>Hexapoda</taxon>
        <taxon>Insecta</taxon>
        <taxon>Pterygota</taxon>
        <taxon>Neoptera</taxon>
        <taxon>Paraneoptera</taxon>
        <taxon>Hemiptera</taxon>
        <taxon>Sternorrhyncha</taxon>
        <taxon>Aphidomorpha</taxon>
        <taxon>Aphidoidea</taxon>
        <taxon>Aphididae</taxon>
        <taxon>Aphidini</taxon>
        <taxon>Aphis</taxon>
        <taxon>Aphis</taxon>
    </lineage>
</organism>
<keyword evidence="5" id="KW-0472">Membrane</keyword>
<evidence type="ECO:0000313" key="9">
    <source>
        <dbReference type="Proteomes" id="UP000475862"/>
    </source>
</evidence>
<dbReference type="InterPro" id="IPR035897">
    <property type="entry name" value="Toll_tir_struct_dom_sf"/>
</dbReference>
<evidence type="ECO:0008006" key="10">
    <source>
        <dbReference type="Google" id="ProtNLM"/>
    </source>
</evidence>
<evidence type="ECO:0000256" key="3">
    <source>
        <dbReference type="ARBA" id="ARBA00022737"/>
    </source>
</evidence>
<sequence>MTTNKPHNPYSSDSTTFTMHVMDTMCRYQKNKISNVLCKIFRQCIEKNNHKSDSEELSEATEEEITKQLGTASMIKINSFKSSYNVFIYSKDTVSKLALQPCQLIYKEVAYSLNSKVPQWSIEDVLEWFKQIGFSEFDNILLENLVDGDLLLRLTEDELRDDIGINNSITKKRIMRELNNLKQSADYSCIDSTGLNSFLKSVNPEYSMYTYSMLSAGINTDTMRFITEDQLQNVCGISNDTHRHCIINSIKKMPAYVENMDKPYDAFISYKQSTSSVLASLLKVYLEIRGYKVFIDVKRPNDAKYRNNVLQIVKQSKNFITVLTPNSFDTHLMVSLDEDIEILDNDMIRKEITIAEQSQCNIIPVLNNFSWSSFAQLPDDLKILNAYNSISWVHEYQEACVNKLVKFMKQTNIKIVLILICNLIYIILLSWFMIIFGIFYFIIIFYNIYDVRYCNIRLITGVRILVYERKQLLLILIVLERKQITLSNL</sequence>
<dbReference type="EMBL" id="VYZN01000001">
    <property type="protein sequence ID" value="KAE9544658.1"/>
    <property type="molecule type" value="Genomic_DNA"/>
</dbReference>
<evidence type="ECO:0000256" key="4">
    <source>
        <dbReference type="ARBA" id="ARBA00022801"/>
    </source>
</evidence>
<dbReference type="GO" id="GO:0030425">
    <property type="term" value="C:dendrite"/>
    <property type="evidence" value="ECO:0007669"/>
    <property type="project" value="TreeGrafter"/>
</dbReference>
<dbReference type="SUPFAM" id="SSF52200">
    <property type="entry name" value="Toll/Interleukin receptor TIR domain"/>
    <property type="match status" value="1"/>
</dbReference>
<name>A0A6G0U6A8_APHGL</name>
<dbReference type="CDD" id="cd09501">
    <property type="entry name" value="SAM_SARM1-like_repeat1"/>
    <property type="match status" value="1"/>
</dbReference>
<feature type="domain" description="SAM" evidence="7">
    <location>
        <begin position="120"/>
        <end position="184"/>
    </location>
</feature>
<dbReference type="InterPro" id="IPR001660">
    <property type="entry name" value="SAM"/>
</dbReference>
<dbReference type="GO" id="GO:0048678">
    <property type="term" value="P:response to axon injury"/>
    <property type="evidence" value="ECO:0007669"/>
    <property type="project" value="InterPro"/>
</dbReference>
<comment type="subcellular location">
    <subcellularLocation>
        <location evidence="1">Cytoplasm</location>
    </subcellularLocation>
</comment>
<evidence type="ECO:0000259" key="6">
    <source>
        <dbReference type="PROSITE" id="PS50104"/>
    </source>
</evidence>
<feature type="domain" description="TIR" evidence="6">
    <location>
        <begin position="262"/>
        <end position="412"/>
    </location>
</feature>
<dbReference type="Gene3D" id="3.40.50.10140">
    <property type="entry name" value="Toll/interleukin-1 receptor homology (TIR) domain"/>
    <property type="match status" value="1"/>
</dbReference>
<feature type="transmembrane region" description="Helical" evidence="5">
    <location>
        <begin position="415"/>
        <end position="448"/>
    </location>
</feature>
<dbReference type="SMART" id="SM00454">
    <property type="entry name" value="SAM"/>
    <property type="match status" value="2"/>
</dbReference>
<gene>
    <name evidence="8" type="ORF">AGLY_000200</name>
</gene>
<dbReference type="SUPFAM" id="SSF47769">
    <property type="entry name" value="SAM/Pointed domain"/>
    <property type="match status" value="2"/>
</dbReference>
<dbReference type="GO" id="GO:0007165">
    <property type="term" value="P:signal transduction"/>
    <property type="evidence" value="ECO:0007669"/>
    <property type="project" value="InterPro"/>
</dbReference>
<dbReference type="InterPro" id="IPR000157">
    <property type="entry name" value="TIR_dom"/>
</dbReference>
<keyword evidence="5" id="KW-1133">Transmembrane helix</keyword>
<dbReference type="InterPro" id="IPR013761">
    <property type="entry name" value="SAM/pointed_sf"/>
</dbReference>
<keyword evidence="4" id="KW-0378">Hydrolase</keyword>
<keyword evidence="5" id="KW-0812">Transmembrane</keyword>
<dbReference type="InterPro" id="IPR039184">
    <property type="entry name" value="SARM1"/>
</dbReference>
<dbReference type="Pfam" id="PF07647">
    <property type="entry name" value="SAM_2"/>
    <property type="match status" value="2"/>
</dbReference>
<keyword evidence="3" id="KW-0677">Repeat</keyword>
<evidence type="ECO:0000256" key="5">
    <source>
        <dbReference type="SAM" id="Phobius"/>
    </source>
</evidence>
<dbReference type="PANTHER" id="PTHR22998">
    <property type="entry name" value="SARM1"/>
    <property type="match status" value="1"/>
</dbReference>
<dbReference type="GO" id="GO:0034128">
    <property type="term" value="P:negative regulation of MyD88-independent toll-like receptor signaling pathway"/>
    <property type="evidence" value="ECO:0007669"/>
    <property type="project" value="InterPro"/>
</dbReference>